<dbReference type="EMBL" id="JAUDCG010000005">
    <property type="protein sequence ID" value="MDM8156350.1"/>
    <property type="molecule type" value="Genomic_DNA"/>
</dbReference>
<dbReference type="InterPro" id="IPR052165">
    <property type="entry name" value="Membrane_assoc_protease"/>
</dbReference>
<dbReference type="InterPro" id="IPR002810">
    <property type="entry name" value="NfeD-like_C"/>
</dbReference>
<keyword evidence="2 5" id="KW-0812">Transmembrane</keyword>
<dbReference type="SUPFAM" id="SSF141322">
    <property type="entry name" value="NfeD domain-like"/>
    <property type="match status" value="1"/>
</dbReference>
<accession>A0ABT7U9N2</accession>
<reference evidence="7 8" key="3">
    <citation type="submission" date="2023-06" db="EMBL/GenBank/DDBJ databases">
        <authorList>
            <person name="Zeman M."/>
            <person name="Kubasova T."/>
            <person name="Jahodarova E."/>
            <person name="Nykrynova M."/>
            <person name="Rychlik I."/>
        </authorList>
    </citation>
    <scope>NUCLEOTIDE SEQUENCE [LARGE SCALE GENOMIC DNA]</scope>
    <source>
        <strain evidence="7 8">ET39</strain>
    </source>
</reference>
<keyword evidence="3 5" id="KW-1133">Transmembrane helix</keyword>
<evidence type="ECO:0000256" key="4">
    <source>
        <dbReference type="ARBA" id="ARBA00023136"/>
    </source>
</evidence>
<dbReference type="InterPro" id="IPR012340">
    <property type="entry name" value="NA-bd_OB-fold"/>
</dbReference>
<protein>
    <submittedName>
        <fullName evidence="7">NfeD family protein</fullName>
    </submittedName>
</protein>
<evidence type="ECO:0000256" key="5">
    <source>
        <dbReference type="SAM" id="Phobius"/>
    </source>
</evidence>
<dbReference type="PANTHER" id="PTHR33507">
    <property type="entry name" value="INNER MEMBRANE PROTEIN YBBJ"/>
    <property type="match status" value="1"/>
</dbReference>
<feature type="domain" description="NfeD-like C-terminal" evidence="6">
    <location>
        <begin position="80"/>
        <end position="139"/>
    </location>
</feature>
<dbReference type="Proteomes" id="UP001529340">
    <property type="component" value="Unassembled WGS sequence"/>
</dbReference>
<dbReference type="PANTHER" id="PTHR33507:SF3">
    <property type="entry name" value="INNER MEMBRANE PROTEIN YBBJ"/>
    <property type="match status" value="1"/>
</dbReference>
<reference evidence="7 8" key="2">
    <citation type="submission" date="2023-06" db="EMBL/GenBank/DDBJ databases">
        <title>Identification and characterization of horizontal gene transfer across gut microbiota members of farm animals based on homology search.</title>
        <authorList>
            <person name="Schwarzerova J."/>
            <person name="Nykrynova M."/>
            <person name="Jureckova K."/>
            <person name="Cejkova D."/>
            <person name="Rychlik I."/>
        </authorList>
    </citation>
    <scope>NUCLEOTIDE SEQUENCE [LARGE SCALE GENOMIC DNA]</scope>
    <source>
        <strain evidence="7 8">ET39</strain>
    </source>
</reference>
<evidence type="ECO:0000259" key="6">
    <source>
        <dbReference type="Pfam" id="PF01957"/>
    </source>
</evidence>
<organism evidence="7 8">
    <name type="scientific">Amedibacillus dolichus</name>
    <dbReference type="NCBI Taxonomy" id="31971"/>
    <lineage>
        <taxon>Bacteria</taxon>
        <taxon>Bacillati</taxon>
        <taxon>Bacillota</taxon>
        <taxon>Erysipelotrichia</taxon>
        <taxon>Erysipelotrichales</taxon>
        <taxon>Erysipelotrichaceae</taxon>
        <taxon>Amedibacillus</taxon>
    </lineage>
</organism>
<keyword evidence="4 5" id="KW-0472">Membrane</keyword>
<evidence type="ECO:0000313" key="7">
    <source>
        <dbReference type="EMBL" id="MDM8156350.1"/>
    </source>
</evidence>
<feature type="transmembrane region" description="Helical" evidence="5">
    <location>
        <begin position="30"/>
        <end position="63"/>
    </location>
</feature>
<dbReference type="Pfam" id="PF01957">
    <property type="entry name" value="NfeD"/>
    <property type="match status" value="1"/>
</dbReference>
<keyword evidence="8" id="KW-1185">Reference proteome</keyword>
<comment type="caution">
    <text evidence="7">The sequence shown here is derived from an EMBL/GenBank/DDBJ whole genome shotgun (WGS) entry which is preliminary data.</text>
</comment>
<sequence length="142" mass="15298">MIWVWLAVLAAAVIVELVTPTALVSIWFAAGALAAVIFTILHAPFWLQIAVFVLVSLLLLALVRPAATRYLRGNVVATNADRYIGAIAVVEQTITTARWGIVKVEGSSWSAASYEGERIEKGSRVKIVAIEGAKLLVAKIEE</sequence>
<comment type="subcellular location">
    <subcellularLocation>
        <location evidence="1">Membrane</location>
        <topology evidence="1">Multi-pass membrane protein</topology>
    </subcellularLocation>
</comment>
<evidence type="ECO:0000256" key="1">
    <source>
        <dbReference type="ARBA" id="ARBA00004141"/>
    </source>
</evidence>
<reference evidence="8" key="1">
    <citation type="submission" date="2023-06" db="EMBL/GenBank/DDBJ databases">
        <title>Identification and characterization of horizontal gene transfer across gut microbiota members of farm animals based on homology search.</title>
        <authorList>
            <person name="Zeman M."/>
            <person name="Kubasova T."/>
            <person name="Jahodarova E."/>
            <person name="Nykrynova M."/>
            <person name="Rychlik I."/>
        </authorList>
    </citation>
    <scope>NUCLEOTIDE SEQUENCE [LARGE SCALE GENOMIC DNA]</scope>
    <source>
        <strain evidence="8">ET39</strain>
    </source>
</reference>
<dbReference type="RefSeq" id="WP_289606820.1">
    <property type="nucleotide sequence ID" value="NZ_JAUDCG010000005.1"/>
</dbReference>
<gene>
    <name evidence="7" type="ORF">QUV96_01705</name>
</gene>
<dbReference type="Gene3D" id="2.40.50.140">
    <property type="entry name" value="Nucleic acid-binding proteins"/>
    <property type="match status" value="1"/>
</dbReference>
<evidence type="ECO:0000256" key="2">
    <source>
        <dbReference type="ARBA" id="ARBA00022692"/>
    </source>
</evidence>
<proteinExistence type="predicted"/>
<evidence type="ECO:0000256" key="3">
    <source>
        <dbReference type="ARBA" id="ARBA00022989"/>
    </source>
</evidence>
<name>A0ABT7U9N2_9FIRM</name>
<evidence type="ECO:0000313" key="8">
    <source>
        <dbReference type="Proteomes" id="UP001529340"/>
    </source>
</evidence>